<dbReference type="PROSITE" id="PS51176">
    <property type="entry name" value="PDH_ADH"/>
    <property type="match status" value="1"/>
</dbReference>
<organism evidence="3 4">
    <name type="scientific">Roseivirga pacifica</name>
    <dbReference type="NCBI Taxonomy" id="1267423"/>
    <lineage>
        <taxon>Bacteria</taxon>
        <taxon>Pseudomonadati</taxon>
        <taxon>Bacteroidota</taxon>
        <taxon>Cytophagia</taxon>
        <taxon>Cytophagales</taxon>
        <taxon>Roseivirgaceae</taxon>
        <taxon>Roseivirga</taxon>
    </lineage>
</organism>
<sequence>MKITLVGVGLISGSFALGLKKALDETIEVCGVDISEVALSKAQEIGMIDMAKSIKEATEWADVVVLGIPVDALTRLVPEVLDYAKENSLIVDFGSTKEAICEAVAEHPMRKSFLAAHPIAGTEYSGPEAAFAELFQQKRMIICEADKTGEEHKSLFLRLCDVLNMGVSYMTPAEHDLHLAFVSHLSHITSFALSNAVMRKEKSERHIFEMAGSGFASTVRLAKSSPDMWAPIFTQNRKHLLEGLSTYIEELQQFQKLLKTKDQQGMKDFMNRANRIREIVDRIG</sequence>
<evidence type="ECO:0000313" key="3">
    <source>
        <dbReference type="EMBL" id="SEW32505.1"/>
    </source>
</evidence>
<dbReference type="InterPro" id="IPR046826">
    <property type="entry name" value="PDH_N"/>
</dbReference>
<proteinExistence type="predicted"/>
<dbReference type="AlphaFoldDB" id="A0A1I0QY35"/>
<dbReference type="InterPro" id="IPR003099">
    <property type="entry name" value="Prephen_DH"/>
</dbReference>
<evidence type="ECO:0000256" key="1">
    <source>
        <dbReference type="ARBA" id="ARBA00023002"/>
    </source>
</evidence>
<dbReference type="InterPro" id="IPR046825">
    <property type="entry name" value="PDH_C"/>
</dbReference>
<dbReference type="OrthoDB" id="9802008at2"/>
<protein>
    <submittedName>
        <fullName evidence="3">Prephenate dehydrogenase</fullName>
    </submittedName>
</protein>
<dbReference type="Pfam" id="PF20463">
    <property type="entry name" value="PDH_C"/>
    <property type="match status" value="1"/>
</dbReference>
<dbReference type="EMBL" id="FOIR01000002">
    <property type="protein sequence ID" value="SEW32505.1"/>
    <property type="molecule type" value="Genomic_DNA"/>
</dbReference>
<keyword evidence="4" id="KW-1185">Reference proteome</keyword>
<dbReference type="GeneID" id="99987556"/>
<name>A0A1I0QY35_9BACT</name>
<dbReference type="InterPro" id="IPR008927">
    <property type="entry name" value="6-PGluconate_DH-like_C_sf"/>
</dbReference>
<dbReference type="GO" id="GO:0004665">
    <property type="term" value="F:prephenate dehydrogenase (NADP+) activity"/>
    <property type="evidence" value="ECO:0007669"/>
    <property type="project" value="InterPro"/>
</dbReference>
<accession>A0A1I0QY35</accession>
<dbReference type="SUPFAM" id="SSF48179">
    <property type="entry name" value="6-phosphogluconate dehydrogenase C-terminal domain-like"/>
    <property type="match status" value="1"/>
</dbReference>
<dbReference type="GO" id="GO:0008977">
    <property type="term" value="F:prephenate dehydrogenase (NAD+) activity"/>
    <property type="evidence" value="ECO:0007669"/>
    <property type="project" value="InterPro"/>
</dbReference>
<evidence type="ECO:0000313" key="4">
    <source>
        <dbReference type="Proteomes" id="UP000199437"/>
    </source>
</evidence>
<dbReference type="NCBIfam" id="NF006307">
    <property type="entry name" value="PRK08507.1"/>
    <property type="match status" value="1"/>
</dbReference>
<dbReference type="PANTHER" id="PTHR21363:SF0">
    <property type="entry name" value="PREPHENATE DEHYDROGENASE [NADP(+)]"/>
    <property type="match status" value="1"/>
</dbReference>
<dbReference type="InterPro" id="IPR036291">
    <property type="entry name" value="NAD(P)-bd_dom_sf"/>
</dbReference>
<dbReference type="GO" id="GO:0070403">
    <property type="term" value="F:NAD+ binding"/>
    <property type="evidence" value="ECO:0007669"/>
    <property type="project" value="InterPro"/>
</dbReference>
<keyword evidence="1" id="KW-0560">Oxidoreductase</keyword>
<dbReference type="RefSeq" id="WP_090259260.1">
    <property type="nucleotide sequence ID" value="NZ_FOIR01000002.1"/>
</dbReference>
<reference evidence="4" key="1">
    <citation type="submission" date="2016-10" db="EMBL/GenBank/DDBJ databases">
        <authorList>
            <person name="Varghese N."/>
            <person name="Submissions S."/>
        </authorList>
    </citation>
    <scope>NUCLEOTIDE SEQUENCE [LARGE SCALE GENOMIC DNA]</scope>
    <source>
        <strain evidence="4">CGMCC 1.12402</strain>
    </source>
</reference>
<dbReference type="SUPFAM" id="SSF51735">
    <property type="entry name" value="NAD(P)-binding Rossmann-fold domains"/>
    <property type="match status" value="1"/>
</dbReference>
<dbReference type="Proteomes" id="UP000199437">
    <property type="component" value="Unassembled WGS sequence"/>
</dbReference>
<dbReference type="Pfam" id="PF02153">
    <property type="entry name" value="PDH_N"/>
    <property type="match status" value="1"/>
</dbReference>
<gene>
    <name evidence="3" type="ORF">SAMN05216290_2871</name>
</gene>
<dbReference type="PANTHER" id="PTHR21363">
    <property type="entry name" value="PREPHENATE DEHYDROGENASE"/>
    <property type="match status" value="1"/>
</dbReference>
<dbReference type="STRING" id="1267423.SAMN05216290_2871"/>
<evidence type="ECO:0000259" key="2">
    <source>
        <dbReference type="PROSITE" id="PS51176"/>
    </source>
</evidence>
<dbReference type="Gene3D" id="1.10.3660.10">
    <property type="entry name" value="6-phosphogluconate dehydrogenase C-terminal like domain"/>
    <property type="match status" value="1"/>
</dbReference>
<feature type="domain" description="Prephenate/arogenate dehydrogenase" evidence="2">
    <location>
        <begin position="1"/>
        <end position="284"/>
    </location>
</feature>
<dbReference type="Gene3D" id="3.40.50.720">
    <property type="entry name" value="NAD(P)-binding Rossmann-like Domain"/>
    <property type="match status" value="1"/>
</dbReference>
<dbReference type="InterPro" id="IPR050812">
    <property type="entry name" value="Preph/Arog_dehydrog"/>
</dbReference>
<dbReference type="GO" id="GO:0006571">
    <property type="term" value="P:tyrosine biosynthetic process"/>
    <property type="evidence" value="ECO:0007669"/>
    <property type="project" value="InterPro"/>
</dbReference>